<keyword evidence="2" id="KW-0479">Metal-binding</keyword>
<evidence type="ECO:0000256" key="8">
    <source>
        <dbReference type="ARBA" id="ARBA00023242"/>
    </source>
</evidence>
<dbReference type="GO" id="GO:0005634">
    <property type="term" value="C:nucleus"/>
    <property type="evidence" value="ECO:0007669"/>
    <property type="project" value="UniProtKB-SubCell"/>
</dbReference>
<keyword evidence="6" id="KW-0805">Transcription regulation</keyword>
<comment type="subcellular location">
    <subcellularLocation>
        <location evidence="1">Nucleus</location>
    </subcellularLocation>
</comment>
<evidence type="ECO:0000313" key="11">
    <source>
        <dbReference type="EMBL" id="KAL0147901.1"/>
    </source>
</evidence>
<dbReference type="GO" id="GO:0008270">
    <property type="term" value="F:zinc ion binding"/>
    <property type="evidence" value="ECO:0007669"/>
    <property type="project" value="UniProtKB-KW"/>
</dbReference>
<dbReference type="Proteomes" id="UP001529510">
    <property type="component" value="Unassembled WGS sequence"/>
</dbReference>
<keyword evidence="12" id="KW-1185">Reference proteome</keyword>
<gene>
    <name evidence="11" type="ORF">M9458_056778</name>
</gene>
<dbReference type="InterPro" id="IPR013087">
    <property type="entry name" value="Znf_C2H2_type"/>
</dbReference>
<reference evidence="11 12" key="1">
    <citation type="submission" date="2024-05" db="EMBL/GenBank/DDBJ databases">
        <title>Genome sequencing and assembly of Indian major carp, Cirrhinus mrigala (Hamilton, 1822).</title>
        <authorList>
            <person name="Mohindra V."/>
            <person name="Chowdhury L.M."/>
            <person name="Lal K."/>
            <person name="Jena J.K."/>
        </authorList>
    </citation>
    <scope>NUCLEOTIDE SEQUENCE [LARGE SCALE GENOMIC DNA]</scope>
    <source>
        <strain evidence="11">CM1030</strain>
        <tissue evidence="11">Blood</tissue>
    </source>
</reference>
<evidence type="ECO:0000256" key="7">
    <source>
        <dbReference type="ARBA" id="ARBA00023163"/>
    </source>
</evidence>
<dbReference type="EMBL" id="JAMKFB020000718">
    <property type="protein sequence ID" value="KAL0147901.1"/>
    <property type="molecule type" value="Genomic_DNA"/>
</dbReference>
<dbReference type="GO" id="GO:0003677">
    <property type="term" value="F:DNA binding"/>
    <property type="evidence" value="ECO:0007669"/>
    <property type="project" value="UniProtKB-KW"/>
</dbReference>
<evidence type="ECO:0000313" key="12">
    <source>
        <dbReference type="Proteomes" id="UP001529510"/>
    </source>
</evidence>
<evidence type="ECO:0000256" key="6">
    <source>
        <dbReference type="ARBA" id="ARBA00023015"/>
    </source>
</evidence>
<evidence type="ECO:0000256" key="4">
    <source>
        <dbReference type="ARBA" id="ARBA00022771"/>
    </source>
</evidence>
<keyword evidence="7" id="KW-0804">Transcription</keyword>
<accession>A0ABD0MHD6</accession>
<dbReference type="PANTHER" id="PTHR24394:SF48">
    <property type="entry name" value="ZINC FINGER PROTEIN 771"/>
    <property type="match status" value="1"/>
</dbReference>
<dbReference type="PROSITE" id="PS00028">
    <property type="entry name" value="ZINC_FINGER_C2H2_1"/>
    <property type="match status" value="1"/>
</dbReference>
<protein>
    <recommendedName>
        <fullName evidence="10">C2H2-type domain-containing protein</fullName>
    </recommendedName>
</protein>
<dbReference type="SUPFAM" id="SSF57667">
    <property type="entry name" value="beta-beta-alpha zinc fingers"/>
    <property type="match status" value="1"/>
</dbReference>
<evidence type="ECO:0000259" key="10">
    <source>
        <dbReference type="PROSITE" id="PS50157"/>
    </source>
</evidence>
<evidence type="ECO:0000256" key="1">
    <source>
        <dbReference type="ARBA" id="ARBA00004123"/>
    </source>
</evidence>
<sequence>QQGNLKVHMRIHTGENPFTCQHCGKSFRRKENLEVHMRIHTGENPFTCQEEALHMPTVWNKFHSKRKPYTSHENSHWRVPFHLPAVRNKFYSKRKPYTAHENTYRREALHMSSVWKKFST</sequence>
<keyword evidence="3" id="KW-0677">Repeat</keyword>
<feature type="domain" description="C2H2-type" evidence="10">
    <location>
        <begin position="18"/>
        <end position="45"/>
    </location>
</feature>
<dbReference type="AlphaFoldDB" id="A0ABD0MHD6"/>
<dbReference type="InterPro" id="IPR036236">
    <property type="entry name" value="Znf_C2H2_sf"/>
</dbReference>
<feature type="non-terminal residue" evidence="11">
    <location>
        <position position="1"/>
    </location>
</feature>
<dbReference type="Gene3D" id="3.30.160.60">
    <property type="entry name" value="Classic Zinc Finger"/>
    <property type="match status" value="2"/>
</dbReference>
<evidence type="ECO:0000256" key="9">
    <source>
        <dbReference type="PROSITE-ProRule" id="PRU00042"/>
    </source>
</evidence>
<name>A0ABD0MHD6_CIRMR</name>
<evidence type="ECO:0000256" key="5">
    <source>
        <dbReference type="ARBA" id="ARBA00022833"/>
    </source>
</evidence>
<keyword evidence="5" id="KW-0862">Zinc</keyword>
<dbReference type="PANTHER" id="PTHR24394">
    <property type="entry name" value="ZINC FINGER PROTEIN"/>
    <property type="match status" value="1"/>
</dbReference>
<keyword evidence="8" id="KW-0539">Nucleus</keyword>
<dbReference type="PROSITE" id="PS50157">
    <property type="entry name" value="ZINC_FINGER_C2H2_2"/>
    <property type="match status" value="2"/>
</dbReference>
<dbReference type="FunFam" id="3.30.160.60:FF:002317">
    <property type="entry name" value="Zgc:174696 protein"/>
    <property type="match status" value="1"/>
</dbReference>
<comment type="caution">
    <text evidence="11">The sequence shown here is derived from an EMBL/GenBank/DDBJ whole genome shotgun (WGS) entry which is preliminary data.</text>
</comment>
<evidence type="ECO:0000256" key="3">
    <source>
        <dbReference type="ARBA" id="ARBA00022737"/>
    </source>
</evidence>
<evidence type="ECO:0000256" key="2">
    <source>
        <dbReference type="ARBA" id="ARBA00022723"/>
    </source>
</evidence>
<dbReference type="SMART" id="SM00355">
    <property type="entry name" value="ZnF_C2H2"/>
    <property type="match status" value="1"/>
</dbReference>
<feature type="domain" description="C2H2-type" evidence="10">
    <location>
        <begin position="1"/>
        <end position="17"/>
    </location>
</feature>
<dbReference type="Pfam" id="PF00096">
    <property type="entry name" value="zf-C2H2"/>
    <property type="match status" value="1"/>
</dbReference>
<proteinExistence type="predicted"/>
<organism evidence="11 12">
    <name type="scientific">Cirrhinus mrigala</name>
    <name type="common">Mrigala</name>
    <dbReference type="NCBI Taxonomy" id="683832"/>
    <lineage>
        <taxon>Eukaryota</taxon>
        <taxon>Metazoa</taxon>
        <taxon>Chordata</taxon>
        <taxon>Craniata</taxon>
        <taxon>Vertebrata</taxon>
        <taxon>Euteleostomi</taxon>
        <taxon>Actinopterygii</taxon>
        <taxon>Neopterygii</taxon>
        <taxon>Teleostei</taxon>
        <taxon>Ostariophysi</taxon>
        <taxon>Cypriniformes</taxon>
        <taxon>Cyprinidae</taxon>
        <taxon>Labeoninae</taxon>
        <taxon>Labeonini</taxon>
        <taxon>Cirrhinus</taxon>
    </lineage>
</organism>
<keyword evidence="4 9" id="KW-0863">Zinc-finger</keyword>